<dbReference type="Proteomes" id="UP000663870">
    <property type="component" value="Unassembled WGS sequence"/>
</dbReference>
<evidence type="ECO:0000259" key="3">
    <source>
        <dbReference type="Pfam" id="PF02551"/>
    </source>
</evidence>
<reference evidence="6" key="1">
    <citation type="submission" date="2021-02" db="EMBL/GenBank/DDBJ databases">
        <authorList>
            <person name="Nowell W R."/>
        </authorList>
    </citation>
    <scope>NUCLEOTIDE SEQUENCE</scope>
</reference>
<protein>
    <recommendedName>
        <fullName evidence="8">Acyl-CoA thioesterase II</fullName>
    </recommendedName>
</protein>
<dbReference type="Pfam" id="PF13622">
    <property type="entry name" value="4HBT_3"/>
    <property type="match status" value="1"/>
</dbReference>
<dbReference type="InterPro" id="IPR042171">
    <property type="entry name" value="Acyl-CoA_hotdog"/>
</dbReference>
<dbReference type="Pfam" id="PF20789">
    <property type="entry name" value="4HBT_3C"/>
    <property type="match status" value="1"/>
</dbReference>
<dbReference type="GO" id="GO:0006637">
    <property type="term" value="P:acyl-CoA metabolic process"/>
    <property type="evidence" value="ECO:0007669"/>
    <property type="project" value="InterPro"/>
</dbReference>
<dbReference type="PANTHER" id="PTHR11066">
    <property type="entry name" value="ACYL-COA THIOESTERASE"/>
    <property type="match status" value="1"/>
</dbReference>
<comment type="caution">
    <text evidence="6">The sequence shown here is derived from an EMBL/GenBank/DDBJ whole genome shotgun (WGS) entry which is preliminary data.</text>
</comment>
<feature type="domain" description="Acyl-CoA thioesterase 2 C-terminal" evidence="3">
    <location>
        <begin position="219"/>
        <end position="284"/>
    </location>
</feature>
<dbReference type="SUPFAM" id="SSF54637">
    <property type="entry name" value="Thioesterase/thiol ester dehydrase-isomerase"/>
    <property type="match status" value="2"/>
</dbReference>
<organism evidence="6 7">
    <name type="scientific">Rotaria sordida</name>
    <dbReference type="NCBI Taxonomy" id="392033"/>
    <lineage>
        <taxon>Eukaryota</taxon>
        <taxon>Metazoa</taxon>
        <taxon>Spiralia</taxon>
        <taxon>Gnathifera</taxon>
        <taxon>Rotifera</taxon>
        <taxon>Eurotatoria</taxon>
        <taxon>Bdelloidea</taxon>
        <taxon>Philodinida</taxon>
        <taxon>Philodinidae</taxon>
        <taxon>Rotaria</taxon>
    </lineage>
</organism>
<dbReference type="AlphaFoldDB" id="A0A813QAJ6"/>
<gene>
    <name evidence="6" type="ORF">JXQ802_LOCUS2362</name>
</gene>
<dbReference type="EMBL" id="CAJNOL010000028">
    <property type="protein sequence ID" value="CAF0764147.1"/>
    <property type="molecule type" value="Genomic_DNA"/>
</dbReference>
<evidence type="ECO:0000256" key="2">
    <source>
        <dbReference type="ARBA" id="ARBA00022801"/>
    </source>
</evidence>
<name>A0A813QAJ6_9BILA</name>
<evidence type="ECO:0008006" key="8">
    <source>
        <dbReference type="Google" id="ProtNLM"/>
    </source>
</evidence>
<dbReference type="InterPro" id="IPR049450">
    <property type="entry name" value="ACOT8-like_C"/>
</dbReference>
<evidence type="ECO:0000313" key="7">
    <source>
        <dbReference type="Proteomes" id="UP000663870"/>
    </source>
</evidence>
<keyword evidence="2" id="KW-0378">Hydrolase</keyword>
<dbReference type="InterPro" id="IPR029069">
    <property type="entry name" value="HotDog_dom_sf"/>
</dbReference>
<dbReference type="CDD" id="cd03445">
    <property type="entry name" value="Thioesterase_II_repeat2"/>
    <property type="match status" value="1"/>
</dbReference>
<evidence type="ECO:0000259" key="4">
    <source>
        <dbReference type="Pfam" id="PF13622"/>
    </source>
</evidence>
<dbReference type="InterPro" id="IPR025652">
    <property type="entry name" value="TesB_C"/>
</dbReference>
<dbReference type="Pfam" id="PF02551">
    <property type="entry name" value="Acyl_CoA_thio"/>
    <property type="match status" value="1"/>
</dbReference>
<proteinExistence type="inferred from homology"/>
<dbReference type="GO" id="GO:0005782">
    <property type="term" value="C:peroxisomal matrix"/>
    <property type="evidence" value="ECO:0007669"/>
    <property type="project" value="UniProtKB-SubCell"/>
</dbReference>
<dbReference type="PANTHER" id="PTHR11066:SF34">
    <property type="entry name" value="ACYL-COENZYME A THIOESTERASE 8"/>
    <property type="match status" value="1"/>
</dbReference>
<keyword evidence="7" id="KW-1185">Reference proteome</keyword>
<dbReference type="GO" id="GO:0009062">
    <property type="term" value="P:fatty acid catabolic process"/>
    <property type="evidence" value="ECO:0007669"/>
    <property type="project" value="TreeGrafter"/>
</dbReference>
<dbReference type="CDD" id="cd03444">
    <property type="entry name" value="Thioesterase_II_repeat1"/>
    <property type="match status" value="1"/>
</dbReference>
<dbReference type="InterPro" id="IPR003703">
    <property type="entry name" value="Acyl_CoA_thio"/>
</dbReference>
<dbReference type="Gene3D" id="2.40.160.210">
    <property type="entry name" value="Acyl-CoA thioesterase, double hotdog domain"/>
    <property type="match status" value="1"/>
</dbReference>
<dbReference type="InterPro" id="IPR049449">
    <property type="entry name" value="TesB_ACOT8-like_N"/>
</dbReference>
<feature type="domain" description="Acyl-CoA thioesterase-like C-terminal" evidence="5">
    <location>
        <begin position="316"/>
        <end position="358"/>
    </location>
</feature>
<accession>A0A813QAJ6</accession>
<evidence type="ECO:0000256" key="1">
    <source>
        <dbReference type="ARBA" id="ARBA00006538"/>
    </source>
</evidence>
<feature type="domain" description="Acyl-CoA thioesterase-like N-terminal HotDog" evidence="4">
    <location>
        <begin position="61"/>
        <end position="138"/>
    </location>
</feature>
<dbReference type="GO" id="GO:0047617">
    <property type="term" value="F:fatty acyl-CoA hydrolase activity"/>
    <property type="evidence" value="ECO:0007669"/>
    <property type="project" value="InterPro"/>
</dbReference>
<comment type="similarity">
    <text evidence="1">Belongs to the C/M/P thioester hydrolase family.</text>
</comment>
<sequence length="361" mass="41976">MTIHFKFVTSSLLKYHSIFNIIIHRRLSSKQPTLYETLKVIESSTGVFIQPADSLFVFPTRTSVFGGQLIGSAVYAAQKTLTKDFPLHSLHSYFLTAADNSSDIIYTVTRLRDGQSFETRSVTARQDNRIVFECSMNFHRKEKGNMEHQLPMPHADLTPPEKLLSMHDHFQNLLDDKRLKPELKPLVERALEIPARIDIRYCHQRDLLQPEPVWPPREFVWIKSLDPLPDYSHIHRSAVAYCSDRVLLNSAFLPYAANPYHHRIRMQASLDHSMWFHDDFLFDTTNENNLIEENVLSKPVRRSSDIPSIPSKVLVRADDWLLYELECPIHMNNRAWTFGRIWTRNGRLIVTCAQEGVIRCH</sequence>
<evidence type="ECO:0000259" key="5">
    <source>
        <dbReference type="Pfam" id="PF20789"/>
    </source>
</evidence>
<evidence type="ECO:0000313" key="6">
    <source>
        <dbReference type="EMBL" id="CAF0764147.1"/>
    </source>
</evidence>